<protein>
    <submittedName>
        <fullName evidence="4">Hemolysin D</fullName>
    </submittedName>
</protein>
<gene>
    <name evidence="4" type="ORF">C1949_12480</name>
</gene>
<evidence type="ECO:0000256" key="1">
    <source>
        <dbReference type="ARBA" id="ARBA00009477"/>
    </source>
</evidence>
<dbReference type="Gene3D" id="1.10.287.470">
    <property type="entry name" value="Helix hairpin bin"/>
    <property type="match status" value="1"/>
</dbReference>
<dbReference type="Pfam" id="PF25917">
    <property type="entry name" value="BSH_RND"/>
    <property type="match status" value="1"/>
</dbReference>
<comment type="similarity">
    <text evidence="1">Belongs to the membrane fusion protein (MFP) (TC 8.A.1) family.</text>
</comment>
<dbReference type="Gene3D" id="2.40.30.170">
    <property type="match status" value="1"/>
</dbReference>
<dbReference type="Proteomes" id="UP000243451">
    <property type="component" value="Unassembled WGS sequence"/>
</dbReference>
<dbReference type="RefSeq" id="WP_104738801.1">
    <property type="nucleotide sequence ID" value="NZ_BMHR01000011.1"/>
</dbReference>
<proteinExistence type="inferred from homology"/>
<evidence type="ECO:0000313" key="4">
    <source>
        <dbReference type="EMBL" id="POB02733.1"/>
    </source>
</evidence>
<evidence type="ECO:0000313" key="5">
    <source>
        <dbReference type="Proteomes" id="UP000243451"/>
    </source>
</evidence>
<dbReference type="PANTHER" id="PTHR30367">
    <property type="entry name" value="P-HYDROXYBENZOIC ACID EFFLUX PUMP SUBUNIT AAEA-RELATED"/>
    <property type="match status" value="1"/>
</dbReference>
<feature type="coiled-coil region" evidence="2">
    <location>
        <begin position="150"/>
        <end position="201"/>
    </location>
</feature>
<keyword evidence="5" id="KW-1185">Reference proteome</keyword>
<comment type="caution">
    <text evidence="4">The sequence shown here is derived from an EMBL/GenBank/DDBJ whole genome shotgun (WGS) entry which is preliminary data.</text>
</comment>
<dbReference type="OrthoDB" id="286173at2"/>
<dbReference type="SUPFAM" id="SSF111369">
    <property type="entry name" value="HlyD-like secretion proteins"/>
    <property type="match status" value="2"/>
</dbReference>
<organism evidence="4 5">
    <name type="scientific">Halopseudomonas oceani</name>
    <dbReference type="NCBI Taxonomy" id="1708783"/>
    <lineage>
        <taxon>Bacteria</taxon>
        <taxon>Pseudomonadati</taxon>
        <taxon>Pseudomonadota</taxon>
        <taxon>Gammaproteobacteria</taxon>
        <taxon>Pseudomonadales</taxon>
        <taxon>Pseudomonadaceae</taxon>
        <taxon>Halopseudomonas</taxon>
    </lineage>
</organism>
<dbReference type="PANTHER" id="PTHR30367:SF6">
    <property type="entry name" value="SECRETION PROTEIN-RELATED"/>
    <property type="match status" value="1"/>
</dbReference>
<evidence type="ECO:0000259" key="3">
    <source>
        <dbReference type="Pfam" id="PF25917"/>
    </source>
</evidence>
<dbReference type="EMBL" id="PPSK01000011">
    <property type="protein sequence ID" value="POB02733.1"/>
    <property type="molecule type" value="Genomic_DNA"/>
</dbReference>
<dbReference type="Gene3D" id="2.40.50.100">
    <property type="match status" value="1"/>
</dbReference>
<keyword evidence="2" id="KW-0175">Coiled coil</keyword>
<dbReference type="InterPro" id="IPR050393">
    <property type="entry name" value="MFP_Efflux_Pump"/>
</dbReference>
<feature type="domain" description="Multidrug resistance protein MdtA-like barrel-sandwich hybrid" evidence="3">
    <location>
        <begin position="45"/>
        <end position="229"/>
    </location>
</feature>
<evidence type="ECO:0000256" key="2">
    <source>
        <dbReference type="SAM" id="Coils"/>
    </source>
</evidence>
<accession>A0A2P4ETW6</accession>
<dbReference type="AlphaFoldDB" id="A0A2P4ETW6"/>
<name>A0A2P4ETW6_9GAMM</name>
<dbReference type="InterPro" id="IPR058625">
    <property type="entry name" value="MdtA-like_BSH"/>
</dbReference>
<reference evidence="4 5" key="1">
    <citation type="submission" date="2018-01" db="EMBL/GenBank/DDBJ databases">
        <title>Draft genome of the type strain Pseudomonas oceani DSM 100277 isolated from the deep water in Okinawa trough, northwestern Pacific Ocean.</title>
        <authorList>
            <person name="Gomila M."/>
            <person name="Mulet M."/>
            <person name="Garcia-Valdes E."/>
            <person name="Lalucat J."/>
        </authorList>
    </citation>
    <scope>NUCLEOTIDE SEQUENCE [LARGE SCALE GENOMIC DNA]</scope>
    <source>
        <strain evidence="4 5">DSM 100277</strain>
    </source>
</reference>
<feature type="coiled-coil region" evidence="2">
    <location>
        <begin position="84"/>
        <end position="125"/>
    </location>
</feature>
<sequence>MTPDQVFARWVRASLLLFAVVFCYFLAADLWMPLTPQSRVIHPVIRVAPQVSGQVVDVAVVDNQHVTAGDLLFRIDSRPYELALQQAQLALEAAERDNAGIDASIAAARAQVRAAEVRSAELGRERDRMQALLTSHNVSRQSYDQILASQQAAQAEVTSLRAQVQQLEVQRGDGDQDNLRLRQARNALEQARLNLSYTEVRAESDGVVSNLQVRPGTYAVAGNSLAALVADDADVVADFREKSLVHMDIGEPAAVVFDAMPGRVFRAHLAGIAAGTQQGQLLPDGSLAAPETSDRWVRDAQRQRVHLTLDEEPGLLSTFPTGARATVQLFPVGGPAHWLGSLQIRLISLMHYIY</sequence>